<keyword evidence="2" id="KW-0479">Metal-binding</keyword>
<dbReference type="InterPro" id="IPR024934">
    <property type="entry name" value="Rubredoxin-like_dom"/>
</dbReference>
<gene>
    <name evidence="6" type="ORF">S12H4_44846</name>
</gene>
<evidence type="ECO:0000256" key="3">
    <source>
        <dbReference type="ARBA" id="ARBA00022982"/>
    </source>
</evidence>
<comment type="caution">
    <text evidence="6">The sequence shown here is derived from an EMBL/GenBank/DDBJ whole genome shotgun (WGS) entry which is preliminary data.</text>
</comment>
<dbReference type="GO" id="GO:0005506">
    <property type="term" value="F:iron ion binding"/>
    <property type="evidence" value="ECO:0007669"/>
    <property type="project" value="InterPro"/>
</dbReference>
<accession>X1TGY7</accession>
<evidence type="ECO:0000313" key="6">
    <source>
        <dbReference type="EMBL" id="GAJ04568.1"/>
    </source>
</evidence>
<dbReference type="PROSITE" id="PS50903">
    <property type="entry name" value="RUBREDOXIN_LIKE"/>
    <property type="match status" value="1"/>
</dbReference>
<organism evidence="6">
    <name type="scientific">marine sediment metagenome</name>
    <dbReference type="NCBI Taxonomy" id="412755"/>
    <lineage>
        <taxon>unclassified sequences</taxon>
        <taxon>metagenomes</taxon>
        <taxon>ecological metagenomes</taxon>
    </lineage>
</organism>
<dbReference type="EMBL" id="BARW01027668">
    <property type="protein sequence ID" value="GAJ04568.1"/>
    <property type="molecule type" value="Genomic_DNA"/>
</dbReference>
<dbReference type="InterPro" id="IPR052364">
    <property type="entry name" value="Rubrerythrin"/>
</dbReference>
<feature type="domain" description="Rubredoxin-like" evidence="5">
    <location>
        <begin position="34"/>
        <end position="68"/>
    </location>
</feature>
<feature type="non-terminal residue" evidence="6">
    <location>
        <position position="1"/>
    </location>
</feature>
<dbReference type="AlphaFoldDB" id="X1TGY7"/>
<dbReference type="FunFam" id="2.20.28.10:FF:000018">
    <property type="entry name" value="Rubrerythrin"/>
    <property type="match status" value="1"/>
</dbReference>
<dbReference type="CDD" id="cd00729">
    <property type="entry name" value="rubredoxin_SM"/>
    <property type="match status" value="1"/>
</dbReference>
<name>X1TGY7_9ZZZZ</name>
<keyword evidence="4" id="KW-0408">Iron</keyword>
<dbReference type="InterPro" id="IPR048574">
    <property type="entry name" value="RUBY_RBDX"/>
</dbReference>
<keyword evidence="1" id="KW-0813">Transport</keyword>
<dbReference type="Pfam" id="PF21349">
    <property type="entry name" value="RUBY_RBDX"/>
    <property type="match status" value="1"/>
</dbReference>
<keyword evidence="3" id="KW-0249">Electron transport</keyword>
<dbReference type="Gene3D" id="2.20.28.10">
    <property type="match status" value="1"/>
</dbReference>
<protein>
    <recommendedName>
        <fullName evidence="5">Rubredoxin-like domain-containing protein</fullName>
    </recommendedName>
</protein>
<evidence type="ECO:0000259" key="5">
    <source>
        <dbReference type="PROSITE" id="PS50903"/>
    </source>
</evidence>
<evidence type="ECO:0000256" key="2">
    <source>
        <dbReference type="ARBA" id="ARBA00022723"/>
    </source>
</evidence>
<reference evidence="6" key="1">
    <citation type="journal article" date="2014" name="Front. Microbiol.">
        <title>High frequency of phylogenetically diverse reductive dehalogenase-homologous genes in deep subseafloor sedimentary metagenomes.</title>
        <authorList>
            <person name="Kawai M."/>
            <person name="Futagami T."/>
            <person name="Toyoda A."/>
            <person name="Takaki Y."/>
            <person name="Nishi S."/>
            <person name="Hori S."/>
            <person name="Arai W."/>
            <person name="Tsubouchi T."/>
            <person name="Morono Y."/>
            <person name="Uchiyama I."/>
            <person name="Ito T."/>
            <person name="Fujiyama A."/>
            <person name="Inagaki F."/>
            <person name="Takami H."/>
        </authorList>
    </citation>
    <scope>NUCLEOTIDE SEQUENCE</scope>
    <source>
        <strain evidence="6">Expedition CK06-06</strain>
    </source>
</reference>
<sequence>FFKEVAEVEEEHEKRYLALLKNLEGGKVFKKDKVVRWKCRNCGYVHEGAEAPEKCPACGFPQSYYELMAENY</sequence>
<dbReference type="PANTHER" id="PTHR43865">
    <property type="entry name" value="RUBRERYTHRIN-RELATED"/>
    <property type="match status" value="1"/>
</dbReference>
<dbReference type="SUPFAM" id="SSF57802">
    <property type="entry name" value="Rubredoxin-like"/>
    <property type="match status" value="1"/>
</dbReference>
<evidence type="ECO:0000256" key="4">
    <source>
        <dbReference type="ARBA" id="ARBA00023004"/>
    </source>
</evidence>
<evidence type="ECO:0000256" key="1">
    <source>
        <dbReference type="ARBA" id="ARBA00022448"/>
    </source>
</evidence>
<proteinExistence type="predicted"/>
<dbReference type="PANTHER" id="PTHR43865:SF1">
    <property type="entry name" value="RUBRERYTHRIN-RELATED"/>
    <property type="match status" value="1"/>
</dbReference>